<keyword evidence="3" id="KW-1185">Reference proteome</keyword>
<dbReference type="Pfam" id="PF17111">
    <property type="entry name" value="PigL_N"/>
    <property type="match status" value="1"/>
</dbReference>
<organism evidence="2 3">
    <name type="scientific">Fusarium tjaetaba</name>
    <dbReference type="NCBI Taxonomy" id="1567544"/>
    <lineage>
        <taxon>Eukaryota</taxon>
        <taxon>Fungi</taxon>
        <taxon>Dikarya</taxon>
        <taxon>Ascomycota</taxon>
        <taxon>Pezizomycotina</taxon>
        <taxon>Sordariomycetes</taxon>
        <taxon>Hypocreomycetidae</taxon>
        <taxon>Hypocreales</taxon>
        <taxon>Nectriaceae</taxon>
        <taxon>Fusarium</taxon>
        <taxon>Fusarium fujikuroi species complex</taxon>
    </lineage>
</organism>
<proteinExistence type="predicted"/>
<dbReference type="OrthoDB" id="432483at2759"/>
<dbReference type="RefSeq" id="XP_037207739.1">
    <property type="nucleotide sequence ID" value="XM_037351610.1"/>
</dbReference>
<dbReference type="InterPro" id="IPR031348">
    <property type="entry name" value="PigL_N"/>
</dbReference>
<protein>
    <submittedName>
        <fullName evidence="2">Nacht and ankyrin domain protein</fullName>
    </submittedName>
</protein>
<feature type="domain" description="Azaphilone pigments biosynthesis cluster protein L N-terminal" evidence="1">
    <location>
        <begin position="3"/>
        <end position="195"/>
    </location>
</feature>
<dbReference type="EMBL" id="JAAQRI010000097">
    <property type="protein sequence ID" value="KAF5638746.1"/>
    <property type="molecule type" value="Genomic_DNA"/>
</dbReference>
<dbReference type="Proteomes" id="UP000530670">
    <property type="component" value="Unassembled WGS sequence"/>
</dbReference>
<dbReference type="GeneID" id="59303880"/>
<comment type="caution">
    <text evidence="2">The sequence shown here is derived from an EMBL/GenBank/DDBJ whole genome shotgun (WGS) entry which is preliminary data.</text>
</comment>
<name>A0A8H5VX34_9HYPO</name>
<gene>
    <name evidence="2" type="ORF">FTJAE_5134</name>
</gene>
<dbReference type="AlphaFoldDB" id="A0A8H5VX34"/>
<accession>A0A8H5VX34</accession>
<reference evidence="2 3" key="1">
    <citation type="submission" date="2020-05" db="EMBL/GenBank/DDBJ databases">
        <title>Identification and distribution of gene clusters putatively required for synthesis of sphingolipid metabolism inhibitors in phylogenetically diverse species of the filamentous fungus Fusarium.</title>
        <authorList>
            <person name="Kim H.-S."/>
            <person name="Busman M."/>
            <person name="Brown D.W."/>
            <person name="Divon H."/>
            <person name="Uhlig S."/>
            <person name="Proctor R.H."/>
        </authorList>
    </citation>
    <scope>NUCLEOTIDE SEQUENCE [LARGE SCALE GENOMIC DNA]</scope>
    <source>
        <strain evidence="2 3">NRRL 66243</strain>
    </source>
</reference>
<evidence type="ECO:0000313" key="3">
    <source>
        <dbReference type="Proteomes" id="UP000530670"/>
    </source>
</evidence>
<evidence type="ECO:0000259" key="1">
    <source>
        <dbReference type="Pfam" id="PF17111"/>
    </source>
</evidence>
<sequence>MPDPLSVTASIAGIITTTVQGVALLCNTIDNIRNAPEAMDKIRLELAHLKPSLIKLESAVKENRPGLFLRDETQGALISCHEACIEFNASLLHWMRNSSDGKRSFLDNFKIGVFRQARIETLRQQLNGGIKVLSLILDTANFLTVSRQPLMTKELGDQMLQSFETILTQKFAEAREERKAIIKYEGKTLQSDETEEKEAFLRDTARQRNVIDALERASQEALKKVVFERTGQKIHNVKVTASSVTLTDFVNVEKKETMIEQDILNVAASKYSIAVAGVVNNVDIASLYSQMRKVDE</sequence>
<evidence type="ECO:0000313" key="2">
    <source>
        <dbReference type="EMBL" id="KAF5638746.1"/>
    </source>
</evidence>